<feature type="transmembrane region" description="Helical" evidence="1">
    <location>
        <begin position="112"/>
        <end position="137"/>
    </location>
</feature>
<evidence type="ECO:0000313" key="2">
    <source>
        <dbReference type="EMBL" id="KAJ8931330.1"/>
    </source>
</evidence>
<dbReference type="CDD" id="cd00055">
    <property type="entry name" value="EGF_Lam"/>
    <property type="match status" value="1"/>
</dbReference>
<evidence type="ECO:0000313" key="3">
    <source>
        <dbReference type="Proteomes" id="UP001162156"/>
    </source>
</evidence>
<dbReference type="InterPro" id="IPR002049">
    <property type="entry name" value="LE_dom"/>
</dbReference>
<organism evidence="2 3">
    <name type="scientific">Rhamnusium bicolor</name>
    <dbReference type="NCBI Taxonomy" id="1586634"/>
    <lineage>
        <taxon>Eukaryota</taxon>
        <taxon>Metazoa</taxon>
        <taxon>Ecdysozoa</taxon>
        <taxon>Arthropoda</taxon>
        <taxon>Hexapoda</taxon>
        <taxon>Insecta</taxon>
        <taxon>Pterygota</taxon>
        <taxon>Neoptera</taxon>
        <taxon>Endopterygota</taxon>
        <taxon>Coleoptera</taxon>
        <taxon>Polyphaga</taxon>
        <taxon>Cucujiformia</taxon>
        <taxon>Chrysomeloidea</taxon>
        <taxon>Cerambycidae</taxon>
        <taxon>Lepturinae</taxon>
        <taxon>Rhagiini</taxon>
        <taxon>Rhamnusium</taxon>
    </lineage>
</organism>
<reference evidence="2" key="1">
    <citation type="journal article" date="2023" name="Insect Mol. Biol.">
        <title>Genome sequencing provides insights into the evolution of gene families encoding plant cell wall-degrading enzymes in longhorned beetles.</title>
        <authorList>
            <person name="Shin N.R."/>
            <person name="Okamura Y."/>
            <person name="Kirsch R."/>
            <person name="Pauchet Y."/>
        </authorList>
    </citation>
    <scope>NUCLEOTIDE SEQUENCE</scope>
    <source>
        <strain evidence="2">RBIC_L_NR</strain>
    </source>
</reference>
<comment type="caution">
    <text evidence="2">The sequence shown here is derived from an EMBL/GenBank/DDBJ whole genome shotgun (WGS) entry which is preliminary data.</text>
</comment>
<dbReference type="GO" id="GO:0048731">
    <property type="term" value="P:system development"/>
    <property type="evidence" value="ECO:0007669"/>
    <property type="project" value="UniProtKB-ARBA"/>
</dbReference>
<protein>
    <recommendedName>
        <fullName evidence="4">EGF-like domain-containing protein</fullName>
    </recommendedName>
</protein>
<keyword evidence="3" id="KW-1185">Reference proteome</keyword>
<feature type="transmembrane region" description="Helical" evidence="1">
    <location>
        <begin position="60"/>
        <end position="84"/>
    </location>
</feature>
<evidence type="ECO:0000256" key="1">
    <source>
        <dbReference type="SAM" id="Phobius"/>
    </source>
</evidence>
<dbReference type="AlphaFoldDB" id="A0AAV8WXI9"/>
<proteinExistence type="predicted"/>
<keyword evidence="1" id="KW-0812">Transmembrane</keyword>
<keyword evidence="1" id="KW-1133">Transmembrane helix</keyword>
<dbReference type="GO" id="GO:0048513">
    <property type="term" value="P:animal organ development"/>
    <property type="evidence" value="ECO:0007669"/>
    <property type="project" value="UniProtKB-ARBA"/>
</dbReference>
<name>A0AAV8WXI9_9CUCU</name>
<dbReference type="Gene3D" id="2.170.300.10">
    <property type="entry name" value="Tie2 ligand-binding domain superfamily"/>
    <property type="match status" value="1"/>
</dbReference>
<gene>
    <name evidence="2" type="ORF">NQ314_015768</name>
</gene>
<keyword evidence="1" id="KW-0472">Membrane</keyword>
<accession>A0AAV8WXI9</accession>
<dbReference type="EMBL" id="JANEYF010004392">
    <property type="protein sequence ID" value="KAJ8931330.1"/>
    <property type="molecule type" value="Genomic_DNA"/>
</dbReference>
<dbReference type="CDD" id="cd12087">
    <property type="entry name" value="TM_EGFR-like"/>
    <property type="match status" value="1"/>
</dbReference>
<evidence type="ECO:0008006" key="4">
    <source>
        <dbReference type="Google" id="ProtNLM"/>
    </source>
</evidence>
<sequence length="153" mass="17313">MVCPEGYYGDHCMIPCECKNDNFFCHPAEGCVCKHGFAGKNCEESNILGRVQPIDQESGYGIIIAVIMVSIIFIAIVVLLVFYYRRRVANLKTEIAHVQYIADPTGFSPGIWFTYIFSAYVSYIFVFGFQIAIILIIQYIHIKVVVKGTMNSY</sequence>
<dbReference type="Proteomes" id="UP001162156">
    <property type="component" value="Unassembled WGS sequence"/>
</dbReference>